<dbReference type="AlphaFoldDB" id="A0A380U4W0"/>
<dbReference type="Pfam" id="PF11444">
    <property type="entry name" value="DUF2895"/>
    <property type="match status" value="1"/>
</dbReference>
<name>A0A380U4W0_9PAST</name>
<dbReference type="InterPro" id="IPR021548">
    <property type="entry name" value="DUF2895"/>
</dbReference>
<proteinExistence type="predicted"/>
<keyword evidence="3" id="KW-1185">Reference proteome</keyword>
<keyword evidence="1" id="KW-1133">Transmembrane helix</keyword>
<dbReference type="EMBL" id="UFRQ01000003">
    <property type="protein sequence ID" value="SUT95363.1"/>
    <property type="molecule type" value="Genomic_DNA"/>
</dbReference>
<evidence type="ECO:0000313" key="2">
    <source>
        <dbReference type="EMBL" id="SUT95363.1"/>
    </source>
</evidence>
<evidence type="ECO:0000256" key="1">
    <source>
        <dbReference type="SAM" id="Phobius"/>
    </source>
</evidence>
<dbReference type="OrthoDB" id="8558441at2"/>
<dbReference type="Proteomes" id="UP000254649">
    <property type="component" value="Unassembled WGS sequence"/>
</dbReference>
<evidence type="ECO:0000313" key="3">
    <source>
        <dbReference type="Proteomes" id="UP000254649"/>
    </source>
</evidence>
<protein>
    <submittedName>
        <fullName evidence="2">Integrating conjugative element protein, PFL_4703 family</fullName>
    </submittedName>
</protein>
<feature type="transmembrane region" description="Helical" evidence="1">
    <location>
        <begin position="20"/>
        <end position="39"/>
    </location>
</feature>
<keyword evidence="1" id="KW-0812">Transmembrane</keyword>
<sequence>MSNLKSQLHEKDRHIRTAQFFAVLFFIIILVLSFVIYTFPSRLNVHIPPDIRAGSQRPWWEVPNATVYAFAYQVFQQLNRWNVNGEEDYEKNITALKPLLTPNCETFLRQDYKDRLRHNELRDRTRGVYEIVGRGFSEDKVTVFSKDSWGVNLDLSVDEYFQDEPVKRVFTRFPVSIVRMDIDSQKNPWGLGFNCYTSIPQRLEGVENTEGNK</sequence>
<keyword evidence="1" id="KW-0472">Membrane</keyword>
<gene>
    <name evidence="2" type="ORF">NCTC10801_02451</name>
</gene>
<organism evidence="2 3">
    <name type="scientific">[Actinobacillus] rossii</name>
    <dbReference type="NCBI Taxonomy" id="123820"/>
    <lineage>
        <taxon>Bacteria</taxon>
        <taxon>Pseudomonadati</taxon>
        <taxon>Pseudomonadota</taxon>
        <taxon>Gammaproteobacteria</taxon>
        <taxon>Pasteurellales</taxon>
        <taxon>Pasteurellaceae</taxon>
    </lineage>
</organism>
<reference evidence="2 3" key="1">
    <citation type="submission" date="2018-06" db="EMBL/GenBank/DDBJ databases">
        <authorList>
            <consortium name="Pathogen Informatics"/>
            <person name="Doyle S."/>
        </authorList>
    </citation>
    <scope>NUCLEOTIDE SEQUENCE [LARGE SCALE GENOMIC DNA]</scope>
    <source>
        <strain evidence="2 3">NCTC10801</strain>
    </source>
</reference>
<accession>A0A380U4W0</accession>
<dbReference type="NCBIfam" id="TIGR03746">
    <property type="entry name" value="conj_TIGR03746"/>
    <property type="match status" value="1"/>
</dbReference>